<proteinExistence type="predicted"/>
<sequence length="108" mass="11931">MPMMKDCINACDLAHRTATEAAIHGMQQGGDLANWELVQLLLDTADITETAADFLLRSSRQYTSLLRVTAEIADKCADACEKLAPIDLRMKECAESCRRAATQCRKVL</sequence>
<gene>
    <name evidence="1" type="ORF">MGR_0580</name>
</gene>
<dbReference type="Gene3D" id="1.20.1270.360">
    <property type="match status" value="1"/>
</dbReference>
<dbReference type="PANTHER" id="PTHR37310:SF1">
    <property type="entry name" value="CYTOPLASMIC PROTEIN"/>
    <property type="match status" value="1"/>
</dbReference>
<dbReference type="PANTHER" id="PTHR37310">
    <property type="entry name" value="CYTOPLASMIC PROTEIN-RELATED"/>
    <property type="match status" value="1"/>
</dbReference>
<evidence type="ECO:0000313" key="1">
    <source>
        <dbReference type="EMBL" id="CAM75410.1"/>
    </source>
</evidence>
<dbReference type="InterPro" id="IPR005560">
    <property type="entry name" value="Csp_YhjQ"/>
</dbReference>
<accession>A4TXQ3</accession>
<name>A4TXQ3_9PROT</name>
<dbReference type="CDD" id="cd08026">
    <property type="entry name" value="DUF326"/>
    <property type="match status" value="1"/>
</dbReference>
<dbReference type="Pfam" id="PF03860">
    <property type="entry name" value="Csp"/>
    <property type="match status" value="1"/>
</dbReference>
<organism evidence="1">
    <name type="scientific">Magnetospirillum gryphiswaldense</name>
    <dbReference type="NCBI Taxonomy" id="55518"/>
    <lineage>
        <taxon>Bacteria</taxon>
        <taxon>Pseudomonadati</taxon>
        <taxon>Pseudomonadota</taxon>
        <taxon>Alphaproteobacteria</taxon>
        <taxon>Rhodospirillales</taxon>
        <taxon>Rhodospirillaceae</taxon>
        <taxon>Magnetospirillum</taxon>
    </lineage>
</organism>
<reference evidence="1" key="1">
    <citation type="journal article" date="2007" name="J. Bacteriol.">
        <title>Comparative genome analysis of four magnetotactic bacteria reveals a complex set of group-specific genes implicated in magnetosome biomineralization and function.</title>
        <authorList>
            <person name="Richter M."/>
            <person name="Kube M."/>
            <person name="Bazylinski D.A."/>
            <person name="Lombardot T."/>
            <person name="Gloeckner F.O."/>
            <person name="Reinhardt R."/>
            <person name="Schueler D."/>
        </authorList>
    </citation>
    <scope>NUCLEOTIDE SEQUENCE</scope>
    <source>
        <strain evidence="1">MSR-1</strain>
    </source>
</reference>
<dbReference type="RefSeq" id="WP_106001902.1">
    <property type="nucleotide sequence ID" value="NZ_CP027527.1"/>
</dbReference>
<dbReference type="AlphaFoldDB" id="A4TXQ3"/>
<dbReference type="InterPro" id="IPR044543">
    <property type="entry name" value="YHJQ-like"/>
</dbReference>
<protein>
    <submittedName>
        <fullName evidence="1">Ferredoxin</fullName>
    </submittedName>
</protein>
<dbReference type="EMBL" id="CU459003">
    <property type="protein sequence ID" value="CAM75410.1"/>
    <property type="molecule type" value="Genomic_DNA"/>
</dbReference>